<evidence type="ECO:0000313" key="1">
    <source>
        <dbReference type="EMBL" id="KDN15100.1"/>
    </source>
</evidence>
<name>A0A836Z358_9NEIS</name>
<keyword evidence="2" id="KW-1185">Reference proteome</keyword>
<dbReference type="AlphaFoldDB" id="A0A836Z358"/>
<dbReference type="EMBL" id="JFZV01000003">
    <property type="protein sequence ID" value="KDN15100.1"/>
    <property type="molecule type" value="Genomic_DNA"/>
</dbReference>
<protein>
    <submittedName>
        <fullName evidence="1">Uncharacterized protein</fullName>
    </submittedName>
</protein>
<comment type="caution">
    <text evidence="1">The sequence shown here is derived from an EMBL/GenBank/DDBJ whole genome shotgun (WGS) entry which is preliminary data.</text>
</comment>
<dbReference type="Proteomes" id="UP000027170">
    <property type="component" value="Unassembled WGS sequence"/>
</dbReference>
<organism evidence="1 2">
    <name type="scientific">Snodgrassella communis</name>
    <dbReference type="NCBI Taxonomy" id="2946699"/>
    <lineage>
        <taxon>Bacteria</taxon>
        <taxon>Pseudomonadati</taxon>
        <taxon>Pseudomonadota</taxon>
        <taxon>Betaproteobacteria</taxon>
        <taxon>Neisseriales</taxon>
        <taxon>Neisseriaceae</taxon>
        <taxon>Snodgrassella</taxon>
    </lineage>
</organism>
<proteinExistence type="predicted"/>
<accession>A0A836Z358</accession>
<reference evidence="1 2" key="1">
    <citation type="submission" date="2014-03" db="EMBL/GenBank/DDBJ databases">
        <title>The genomes of two eusocial bee gut symbionts.</title>
        <authorList>
            <person name="Kwong W.K."/>
            <person name="Engel P."/>
            <person name="Koch H."/>
            <person name="Moran N.A."/>
        </authorList>
    </citation>
    <scope>NUCLEOTIDE SEQUENCE [LARGE SCALE GENOMIC DNA]</scope>
    <source>
        <strain evidence="2">wkB29</strain>
    </source>
</reference>
<gene>
    <name evidence="1" type="ORF">SALWKB29_0726</name>
</gene>
<sequence>MNIGDPIPAELDYMSKDIYERDEDDFMDIVKNFSGIDINQL</sequence>
<evidence type="ECO:0000313" key="2">
    <source>
        <dbReference type="Proteomes" id="UP000027170"/>
    </source>
</evidence>